<dbReference type="SUPFAM" id="SSF52540">
    <property type="entry name" value="P-loop containing nucleoside triphosphate hydrolases"/>
    <property type="match status" value="1"/>
</dbReference>
<dbReference type="RefSeq" id="WP_189088342.1">
    <property type="nucleotide sequence ID" value="NZ_BMQL01000003.1"/>
</dbReference>
<comment type="caution">
    <text evidence="1">The sequence shown here is derived from an EMBL/GenBank/DDBJ whole genome shotgun (WGS) entry which is preliminary data.</text>
</comment>
<dbReference type="InterPro" id="IPR027417">
    <property type="entry name" value="P-loop_NTPase"/>
</dbReference>
<dbReference type="AlphaFoldDB" id="A0A918BZ87"/>
<dbReference type="Proteomes" id="UP000603865">
    <property type="component" value="Unassembled WGS sequence"/>
</dbReference>
<gene>
    <name evidence="1" type="ORF">GCM10008957_09320</name>
</gene>
<dbReference type="Gene3D" id="3.40.50.300">
    <property type="entry name" value="P-loop containing nucleotide triphosphate hydrolases"/>
    <property type="match status" value="1"/>
</dbReference>
<proteinExistence type="predicted"/>
<dbReference type="EMBL" id="BMQL01000003">
    <property type="protein sequence ID" value="GGQ98952.1"/>
    <property type="molecule type" value="Genomic_DNA"/>
</dbReference>
<name>A0A918BZ87_9DEIO</name>
<reference evidence="1" key="1">
    <citation type="journal article" date="2014" name="Int. J. Syst. Evol. Microbiol.">
        <title>Complete genome sequence of Corynebacterium casei LMG S-19264T (=DSM 44701T), isolated from a smear-ripened cheese.</title>
        <authorList>
            <consortium name="US DOE Joint Genome Institute (JGI-PGF)"/>
            <person name="Walter F."/>
            <person name="Albersmeier A."/>
            <person name="Kalinowski J."/>
            <person name="Ruckert C."/>
        </authorList>
    </citation>
    <scope>NUCLEOTIDE SEQUENCE</scope>
    <source>
        <strain evidence="1">JCM 31311</strain>
    </source>
</reference>
<sequence length="198" mass="21930">MLLLITGASGVGKTTVRLRVRAALAPAVEDAELSTLVPIPELPSLAWRQEVVETAVQRAVSLQAQGKHLLLAGDPVPPGEVVAAPSFDRLEGFAACLLDLQPHAHRQRLAQRRDPEELWPLHLAFAEWMRHHLRDPQHLPAAIQQGGWEQMQWQRWAAWTAGDPRWNFASIDTTDLGPEEVASAVLKWCRAVLPHSAV</sequence>
<keyword evidence="2" id="KW-1185">Reference proteome</keyword>
<organism evidence="1 2">
    <name type="scientific">Deinococcus ruber</name>
    <dbReference type="NCBI Taxonomy" id="1848197"/>
    <lineage>
        <taxon>Bacteria</taxon>
        <taxon>Thermotogati</taxon>
        <taxon>Deinococcota</taxon>
        <taxon>Deinococci</taxon>
        <taxon>Deinococcales</taxon>
        <taxon>Deinococcaceae</taxon>
        <taxon>Deinococcus</taxon>
    </lineage>
</organism>
<evidence type="ECO:0000313" key="1">
    <source>
        <dbReference type="EMBL" id="GGQ98952.1"/>
    </source>
</evidence>
<protein>
    <submittedName>
        <fullName evidence="1">Uncharacterized protein</fullName>
    </submittedName>
</protein>
<accession>A0A918BZ87</accession>
<reference evidence="1" key="2">
    <citation type="submission" date="2020-09" db="EMBL/GenBank/DDBJ databases">
        <authorList>
            <person name="Sun Q."/>
            <person name="Ohkuma M."/>
        </authorList>
    </citation>
    <scope>NUCLEOTIDE SEQUENCE</scope>
    <source>
        <strain evidence="1">JCM 31311</strain>
    </source>
</reference>
<evidence type="ECO:0000313" key="2">
    <source>
        <dbReference type="Proteomes" id="UP000603865"/>
    </source>
</evidence>